<dbReference type="GO" id="GO:0001733">
    <property type="term" value="F:galactosylceramide sulfotransferase activity"/>
    <property type="evidence" value="ECO:0007669"/>
    <property type="project" value="InterPro"/>
</dbReference>
<dbReference type="OrthoDB" id="5963456at2759"/>
<evidence type="ECO:0000256" key="3">
    <source>
        <dbReference type="ARBA" id="ARBA00022679"/>
    </source>
</evidence>
<dbReference type="Gene3D" id="3.40.50.300">
    <property type="entry name" value="P-loop containing nucleotide triphosphate hydrolases"/>
    <property type="match status" value="1"/>
</dbReference>
<evidence type="ECO:0000256" key="7">
    <source>
        <dbReference type="ARBA" id="ARBA00023034"/>
    </source>
</evidence>
<comment type="similarity">
    <text evidence="2">Belongs to the galactose-3-O-sulfotransferase family.</text>
</comment>
<evidence type="ECO:0000256" key="1">
    <source>
        <dbReference type="ARBA" id="ARBA00004323"/>
    </source>
</evidence>
<dbReference type="PANTHER" id="PTHR14647">
    <property type="entry name" value="GALACTOSE-3-O-SULFOTRANSFERASE"/>
    <property type="match status" value="1"/>
</dbReference>
<sequence length="409" mass="48765">MFSMIRPKEMNRFFTKKAVTSLLCIFGLIVFCCLSTQLNPVNEVKRVHFDFKSLQLRLNRNYSTDIAHVINSEMTGPNHCDPILQIVFVKTYKTASTTTAAIFERYGYYRQLTFAVGKSHVLSFQSSFSHRNVMNFPKMEGKQYNILCNHARYNRKEMELVVPNATYVTILRKPEDQLESAFGYFEMYKAMGLPKKNALHTFMEDPIRYYKGHNFYKWQLSRNGQLFGLGFDHRYDDSEMMIQEKVHEIDKDFDLVLITEYYDESLLLLKKLLCWDFEDILYIPTGIRSTSHRFMKDGALIEKLRRWNHGDTLLYEHFNKTLWRKISEYGSSFYADLEYFRQLNQAVFEECIESDKKNKRDPREFRFVLKNQTDRCAALLRADVGYTNLIRRSMLDRFGKPWFWWIPFI</sequence>
<evidence type="ECO:0000313" key="11">
    <source>
        <dbReference type="Proteomes" id="UP001152320"/>
    </source>
</evidence>
<keyword evidence="9" id="KW-0325">Glycoprotein</keyword>
<dbReference type="InterPro" id="IPR009729">
    <property type="entry name" value="Gal-3-0_sulfotransfrase"/>
</dbReference>
<evidence type="ECO:0000256" key="9">
    <source>
        <dbReference type="ARBA" id="ARBA00023180"/>
    </source>
</evidence>
<gene>
    <name evidence="10" type="ORF">HOLleu_05351</name>
</gene>
<evidence type="ECO:0000256" key="6">
    <source>
        <dbReference type="ARBA" id="ARBA00022989"/>
    </source>
</evidence>
<keyword evidence="5" id="KW-0735">Signal-anchor</keyword>
<name>A0A9Q1CL95_HOLLE</name>
<evidence type="ECO:0000256" key="8">
    <source>
        <dbReference type="ARBA" id="ARBA00023136"/>
    </source>
</evidence>
<evidence type="ECO:0000256" key="2">
    <source>
        <dbReference type="ARBA" id="ARBA00008124"/>
    </source>
</evidence>
<keyword evidence="8" id="KW-0472">Membrane</keyword>
<dbReference type="PANTHER" id="PTHR14647:SF87">
    <property type="entry name" value="PUTATIVE-RELATED"/>
    <property type="match status" value="1"/>
</dbReference>
<evidence type="ECO:0000256" key="5">
    <source>
        <dbReference type="ARBA" id="ARBA00022968"/>
    </source>
</evidence>
<accession>A0A9Q1CL95</accession>
<keyword evidence="11" id="KW-1185">Reference proteome</keyword>
<evidence type="ECO:0000313" key="10">
    <source>
        <dbReference type="EMBL" id="KAJ8046614.1"/>
    </source>
</evidence>
<comment type="caution">
    <text evidence="10">The sequence shown here is derived from an EMBL/GenBank/DDBJ whole genome shotgun (WGS) entry which is preliminary data.</text>
</comment>
<dbReference type="SUPFAM" id="SSF52540">
    <property type="entry name" value="P-loop containing nucleoside triphosphate hydrolases"/>
    <property type="match status" value="1"/>
</dbReference>
<dbReference type="AlphaFoldDB" id="A0A9Q1CL95"/>
<dbReference type="Proteomes" id="UP001152320">
    <property type="component" value="Chromosome 2"/>
</dbReference>
<protein>
    <submittedName>
        <fullName evidence="10">Galactosylceramide sulfotransferase</fullName>
    </submittedName>
</protein>
<keyword evidence="7" id="KW-0333">Golgi apparatus</keyword>
<dbReference type="GO" id="GO:0000139">
    <property type="term" value="C:Golgi membrane"/>
    <property type="evidence" value="ECO:0007669"/>
    <property type="project" value="UniProtKB-SubCell"/>
</dbReference>
<comment type="subcellular location">
    <subcellularLocation>
        <location evidence="1">Golgi apparatus membrane</location>
        <topology evidence="1">Single-pass type II membrane protein</topology>
    </subcellularLocation>
</comment>
<proteinExistence type="inferred from homology"/>
<keyword evidence="3" id="KW-0808">Transferase</keyword>
<dbReference type="EMBL" id="JAIZAY010000002">
    <property type="protein sequence ID" value="KAJ8046614.1"/>
    <property type="molecule type" value="Genomic_DNA"/>
</dbReference>
<evidence type="ECO:0000256" key="4">
    <source>
        <dbReference type="ARBA" id="ARBA00022692"/>
    </source>
</evidence>
<keyword evidence="4" id="KW-0812">Transmembrane</keyword>
<dbReference type="InterPro" id="IPR027417">
    <property type="entry name" value="P-loop_NTPase"/>
</dbReference>
<dbReference type="GO" id="GO:0009247">
    <property type="term" value="P:glycolipid biosynthetic process"/>
    <property type="evidence" value="ECO:0007669"/>
    <property type="project" value="InterPro"/>
</dbReference>
<organism evidence="10 11">
    <name type="scientific">Holothuria leucospilota</name>
    <name type="common">Black long sea cucumber</name>
    <name type="synonym">Mertensiothuria leucospilota</name>
    <dbReference type="NCBI Taxonomy" id="206669"/>
    <lineage>
        <taxon>Eukaryota</taxon>
        <taxon>Metazoa</taxon>
        <taxon>Echinodermata</taxon>
        <taxon>Eleutherozoa</taxon>
        <taxon>Echinozoa</taxon>
        <taxon>Holothuroidea</taxon>
        <taxon>Aspidochirotacea</taxon>
        <taxon>Aspidochirotida</taxon>
        <taxon>Holothuriidae</taxon>
        <taxon>Holothuria</taxon>
    </lineage>
</organism>
<reference evidence="10" key="1">
    <citation type="submission" date="2021-10" db="EMBL/GenBank/DDBJ databases">
        <title>Tropical sea cucumber genome reveals ecological adaptation and Cuvierian tubules defense mechanism.</title>
        <authorList>
            <person name="Chen T."/>
        </authorList>
    </citation>
    <scope>NUCLEOTIDE SEQUENCE</scope>
    <source>
        <strain evidence="10">Nanhai2018</strain>
        <tissue evidence="10">Muscle</tissue>
    </source>
</reference>
<dbReference type="Pfam" id="PF06990">
    <property type="entry name" value="Gal-3-0_sulfotr"/>
    <property type="match status" value="1"/>
</dbReference>
<keyword evidence="6" id="KW-1133">Transmembrane helix</keyword>